<evidence type="ECO:0000256" key="11">
    <source>
        <dbReference type="ARBA" id="ARBA00069174"/>
    </source>
</evidence>
<comment type="catalytic activity">
    <reaction evidence="9">
        <text>4-amino-4-deoxychorismate = 4-aminobenzoate + pyruvate + H(+)</text>
        <dbReference type="Rhea" id="RHEA:16201"/>
        <dbReference type="ChEBI" id="CHEBI:15361"/>
        <dbReference type="ChEBI" id="CHEBI:15378"/>
        <dbReference type="ChEBI" id="CHEBI:17836"/>
        <dbReference type="ChEBI" id="CHEBI:58406"/>
        <dbReference type="EC" id="4.1.3.38"/>
    </reaction>
</comment>
<comment type="cofactor">
    <cofactor evidence="1">
        <name>pyridoxal 5'-phosphate</name>
        <dbReference type="ChEBI" id="CHEBI:597326"/>
    </cofactor>
</comment>
<dbReference type="InterPro" id="IPR043131">
    <property type="entry name" value="BCAT-like_N"/>
</dbReference>
<dbReference type="GO" id="GO:0008153">
    <property type="term" value="P:4-aminobenzoate biosynthetic process"/>
    <property type="evidence" value="ECO:0007669"/>
    <property type="project" value="UniProtKB-UniRule"/>
</dbReference>
<protein>
    <recommendedName>
        <fullName evidence="11 12">Aminodeoxychorismate lyase</fullName>
        <ecNumber evidence="8 12">4.1.3.38</ecNumber>
    </recommendedName>
</protein>
<dbReference type="InterPro" id="IPR050571">
    <property type="entry name" value="Class-IV_PLP-Dep_Aminotrnsfr"/>
</dbReference>
<gene>
    <name evidence="13" type="primary">pabC</name>
    <name evidence="13" type="ORF">FEM01_20515</name>
</gene>
<comment type="similarity">
    <text evidence="2">Belongs to the class-IV pyridoxal-phosphate-dependent aminotransferase family.</text>
</comment>
<dbReference type="InterPro" id="IPR017824">
    <property type="entry name" value="Aminodeoxychorismate_lyase_IV"/>
</dbReference>
<keyword evidence="4" id="KW-0663">Pyridoxal phosphate</keyword>
<evidence type="ECO:0000256" key="12">
    <source>
        <dbReference type="NCBIfam" id="TIGR03461"/>
    </source>
</evidence>
<reference evidence="13 14" key="1">
    <citation type="submission" date="2019-05" db="EMBL/GenBank/DDBJ databases">
        <title>Pseudomonas sp. SC006 isolated from lettuce that can produce HBGAs.</title>
        <authorList>
            <person name="Wang D."/>
            <person name="Liao N."/>
            <person name="Liu D."/>
            <person name="Zhang Z."/>
            <person name="Zou S."/>
        </authorList>
    </citation>
    <scope>NUCLEOTIDE SEQUENCE [LARGE SCALE GENOMIC DNA]</scope>
    <source>
        <strain evidence="13 14">SC006</strain>
    </source>
</reference>
<dbReference type="Gene3D" id="3.30.470.10">
    <property type="match status" value="1"/>
</dbReference>
<dbReference type="CDD" id="cd01559">
    <property type="entry name" value="ADCL_like"/>
    <property type="match status" value="1"/>
</dbReference>
<evidence type="ECO:0000256" key="2">
    <source>
        <dbReference type="ARBA" id="ARBA00009320"/>
    </source>
</evidence>
<keyword evidence="6 13" id="KW-0456">Lyase</keyword>
<dbReference type="EMBL" id="VAUO01000013">
    <property type="protein sequence ID" value="TLP55026.1"/>
    <property type="molecule type" value="Genomic_DNA"/>
</dbReference>
<dbReference type="InterPro" id="IPR036038">
    <property type="entry name" value="Aminotransferase-like"/>
</dbReference>
<dbReference type="PANTHER" id="PTHR42743:SF2">
    <property type="entry name" value="AMINODEOXYCHORISMATE LYASE"/>
    <property type="match status" value="1"/>
</dbReference>
<keyword evidence="14" id="KW-1185">Reference proteome</keyword>
<dbReference type="RefSeq" id="WP_138221302.1">
    <property type="nucleotide sequence ID" value="NZ_VAUO01000013.1"/>
</dbReference>
<evidence type="ECO:0000256" key="10">
    <source>
        <dbReference type="ARBA" id="ARBA00054027"/>
    </source>
</evidence>
<evidence type="ECO:0000256" key="9">
    <source>
        <dbReference type="ARBA" id="ARBA00049529"/>
    </source>
</evidence>
<evidence type="ECO:0000256" key="3">
    <source>
        <dbReference type="ARBA" id="ARBA00011738"/>
    </source>
</evidence>
<dbReference type="Gene3D" id="3.20.10.10">
    <property type="entry name" value="D-amino Acid Aminotransferase, subunit A, domain 2"/>
    <property type="match status" value="1"/>
</dbReference>
<evidence type="ECO:0000256" key="4">
    <source>
        <dbReference type="ARBA" id="ARBA00022898"/>
    </source>
</evidence>
<comment type="function">
    <text evidence="10">Involved in the biosynthesis of p-aminobenzoate (PABA), a precursor of tetrahydrofolate. Converts 4-amino-4-deoxychorismate into 4-aminobenzoate (PABA) and pyruvate.</text>
</comment>
<evidence type="ECO:0000256" key="6">
    <source>
        <dbReference type="ARBA" id="ARBA00023239"/>
    </source>
</evidence>
<evidence type="ECO:0000256" key="7">
    <source>
        <dbReference type="ARBA" id="ARBA00035633"/>
    </source>
</evidence>
<dbReference type="Proteomes" id="UP000309819">
    <property type="component" value="Unassembled WGS sequence"/>
</dbReference>
<dbReference type="GO" id="GO:0005829">
    <property type="term" value="C:cytosol"/>
    <property type="evidence" value="ECO:0007669"/>
    <property type="project" value="TreeGrafter"/>
</dbReference>
<organism evidence="13 14">
    <name type="scientific">Pseudomonas mosselii</name>
    <dbReference type="NCBI Taxonomy" id="78327"/>
    <lineage>
        <taxon>Bacteria</taxon>
        <taxon>Pseudomonadati</taxon>
        <taxon>Pseudomonadota</taxon>
        <taxon>Gammaproteobacteria</taxon>
        <taxon>Pseudomonadales</taxon>
        <taxon>Pseudomonadaceae</taxon>
        <taxon>Pseudomonas</taxon>
    </lineage>
</organism>
<dbReference type="InterPro" id="IPR043132">
    <property type="entry name" value="BCAT-like_C"/>
</dbReference>
<accession>A0A5R8YQH1</accession>
<dbReference type="InterPro" id="IPR001544">
    <property type="entry name" value="Aminotrans_IV"/>
</dbReference>
<evidence type="ECO:0000256" key="5">
    <source>
        <dbReference type="ARBA" id="ARBA00022909"/>
    </source>
</evidence>
<keyword evidence="5" id="KW-0289">Folate biosynthesis</keyword>
<dbReference type="GO" id="GO:0030170">
    <property type="term" value="F:pyridoxal phosphate binding"/>
    <property type="evidence" value="ECO:0007669"/>
    <property type="project" value="InterPro"/>
</dbReference>
<evidence type="ECO:0000256" key="1">
    <source>
        <dbReference type="ARBA" id="ARBA00001933"/>
    </source>
</evidence>
<proteinExistence type="inferred from homology"/>
<comment type="caution">
    <text evidence="13">The sequence shown here is derived from an EMBL/GenBank/DDBJ whole genome shotgun (WGS) entry which is preliminary data.</text>
</comment>
<name>A0A5R8YQH1_9PSED</name>
<evidence type="ECO:0000313" key="13">
    <source>
        <dbReference type="EMBL" id="TLP55026.1"/>
    </source>
</evidence>
<dbReference type="OrthoDB" id="9805628at2"/>
<evidence type="ECO:0000313" key="14">
    <source>
        <dbReference type="Proteomes" id="UP000309819"/>
    </source>
</evidence>
<dbReference type="NCBIfam" id="TIGR03461">
    <property type="entry name" value="pabC_Proteo"/>
    <property type="match status" value="1"/>
</dbReference>
<dbReference type="PANTHER" id="PTHR42743">
    <property type="entry name" value="AMINO-ACID AMINOTRANSFERASE"/>
    <property type="match status" value="1"/>
</dbReference>
<dbReference type="GO" id="GO:0008696">
    <property type="term" value="F:4-amino-4-deoxychorismate lyase activity"/>
    <property type="evidence" value="ECO:0007669"/>
    <property type="project" value="UniProtKB-UniRule"/>
</dbReference>
<dbReference type="FunFam" id="3.20.10.10:FF:000002">
    <property type="entry name" value="D-alanine aminotransferase"/>
    <property type="match status" value="1"/>
</dbReference>
<dbReference type="NCBIfam" id="NF004761">
    <property type="entry name" value="PRK06092.1"/>
    <property type="match status" value="1"/>
</dbReference>
<dbReference type="AlphaFoldDB" id="A0A5R8YQH1"/>
<dbReference type="Pfam" id="PF01063">
    <property type="entry name" value="Aminotran_4"/>
    <property type="match status" value="1"/>
</dbReference>
<dbReference type="SUPFAM" id="SSF56752">
    <property type="entry name" value="D-aminoacid aminotransferase-like PLP-dependent enzymes"/>
    <property type="match status" value="1"/>
</dbReference>
<dbReference type="GO" id="GO:0046656">
    <property type="term" value="P:folic acid biosynthetic process"/>
    <property type="evidence" value="ECO:0007669"/>
    <property type="project" value="UniProtKB-KW"/>
</dbReference>
<comment type="pathway">
    <text evidence="7">Cofactor biosynthesis; tetrahydrofolate biosynthesis; 4-aminobenzoate from chorismate: step 2/2.</text>
</comment>
<sequence>MHSWIDGQPGTAVNLQNRGLAYGDGLFETIAVRGGRPSLLSRHLDRLARGCQRLAIQADLALVEDELLRFAQQLGEGVAKLVLTRGDSQRGYAPAPGVQARRLLQGSPLPTYPAENAEVGVRLFPCQTRLAQQPLLAGLKHLNRLEQVLARAEWQDGAYAEGLMCDTQGHLIEGVYSNLFLVRDGALLTADLSRCGVAGVMREALLAQAPSLGVAMHVRDLSLDDLQQSEEVFVCNSVYGIWPVREFNVLNWSVGPLTRKLQAVARTLLDT</sequence>
<comment type="subunit">
    <text evidence="3">Homodimer.</text>
</comment>
<dbReference type="EC" id="4.1.3.38" evidence="8 12"/>
<evidence type="ECO:0000256" key="8">
    <source>
        <dbReference type="ARBA" id="ARBA00035676"/>
    </source>
</evidence>